<reference evidence="1 2" key="1">
    <citation type="submission" date="2019-02" db="EMBL/GenBank/DDBJ databases">
        <title>Deep-cultivation of Planctomycetes and their phenomic and genomic characterization uncovers novel biology.</title>
        <authorList>
            <person name="Wiegand S."/>
            <person name="Jogler M."/>
            <person name="Boedeker C."/>
            <person name="Pinto D."/>
            <person name="Vollmers J."/>
            <person name="Rivas-Marin E."/>
            <person name="Kohn T."/>
            <person name="Peeters S.H."/>
            <person name="Heuer A."/>
            <person name="Rast P."/>
            <person name="Oberbeckmann S."/>
            <person name="Bunk B."/>
            <person name="Jeske O."/>
            <person name="Meyerdierks A."/>
            <person name="Storesund J.E."/>
            <person name="Kallscheuer N."/>
            <person name="Luecker S."/>
            <person name="Lage O.M."/>
            <person name="Pohl T."/>
            <person name="Merkel B.J."/>
            <person name="Hornburger P."/>
            <person name="Mueller R.-W."/>
            <person name="Bruemmer F."/>
            <person name="Labrenz M."/>
            <person name="Spormann A.M."/>
            <person name="Op den Camp H."/>
            <person name="Overmann J."/>
            <person name="Amann R."/>
            <person name="Jetten M.S.M."/>
            <person name="Mascher T."/>
            <person name="Medema M.H."/>
            <person name="Devos D.P."/>
            <person name="Kaster A.-K."/>
            <person name="Ovreas L."/>
            <person name="Rohde M."/>
            <person name="Galperin M.Y."/>
            <person name="Jogler C."/>
        </authorList>
    </citation>
    <scope>NUCLEOTIDE SEQUENCE [LARGE SCALE GENOMIC DNA]</scope>
    <source>
        <strain evidence="1 2">ElP</strain>
        <plasmid evidence="2">pelp_1</plasmid>
    </source>
</reference>
<dbReference type="RefSeq" id="WP_145279450.1">
    <property type="nucleotide sequence ID" value="NZ_CP036427.1"/>
</dbReference>
<keyword evidence="2" id="KW-1185">Reference proteome</keyword>
<evidence type="ECO:0000313" key="2">
    <source>
        <dbReference type="Proteomes" id="UP000317835"/>
    </source>
</evidence>
<accession>A0A518HEG7</accession>
<protein>
    <submittedName>
        <fullName evidence="1">Uncharacterized protein</fullName>
    </submittedName>
</protein>
<keyword evidence="1" id="KW-0614">Plasmid</keyword>
<dbReference type="KEGG" id="tpla:ElP_72040"/>
<proteinExistence type="predicted"/>
<name>A0A518HEG7_9BACT</name>
<gene>
    <name evidence="1" type="ORF">ElP_72040</name>
</gene>
<dbReference type="AlphaFoldDB" id="A0A518HEG7"/>
<dbReference type="Proteomes" id="UP000317835">
    <property type="component" value="Plasmid pElP_1"/>
</dbReference>
<geneLocation type="plasmid" evidence="2">
    <name>pelp_1</name>
</geneLocation>
<dbReference type="EMBL" id="CP036427">
    <property type="protein sequence ID" value="QDV39240.1"/>
    <property type="molecule type" value="Genomic_DNA"/>
</dbReference>
<evidence type="ECO:0000313" key="1">
    <source>
        <dbReference type="EMBL" id="QDV39240.1"/>
    </source>
</evidence>
<organism evidence="1 2">
    <name type="scientific">Tautonia plasticadhaerens</name>
    <dbReference type="NCBI Taxonomy" id="2527974"/>
    <lineage>
        <taxon>Bacteria</taxon>
        <taxon>Pseudomonadati</taxon>
        <taxon>Planctomycetota</taxon>
        <taxon>Planctomycetia</taxon>
        <taxon>Isosphaerales</taxon>
        <taxon>Isosphaeraceae</taxon>
        <taxon>Tautonia</taxon>
    </lineage>
</organism>
<sequence>MLAVQSHARLGTLVATSDAMAAIPRDALSRAVRCHAYARCIEGEPFRTRHSWEGVVFYLRTDGGRSETTIWLEEER</sequence>